<evidence type="ECO:0000313" key="1">
    <source>
        <dbReference type="EMBL" id="KAJ9082090.1"/>
    </source>
</evidence>
<gene>
    <name evidence="1" type="ORF">DSO57_1007685</name>
</gene>
<sequence>MPRNYYFIAGIVYFCSNLIILFASICESTTQYQLAYPYPPGHTPVVLAKPPRALDLEYFHPHHLDLPPVMKDIPTVPPHPDAPPTQDFSKLGFVYITVLGLANQVVPHTGSWLPLATALNYLVCIAPIVYMAFQAQPASPVGVHLDSSMGCDTPPPSTPTTPLMWPSSFVCPPPVLQELEDLIHGTFPMLQEALAGLTHGKGASKWAVTAYKDAQLVCLDPVSLSEVYCVNSINLVWDVLETHPFKNVPEMGWAHVAACFCFVMEHIISYLLENFGRVVSKLAVADTTAVKKTKIFLADFGLAWSASKTGLPAAIELTFAKTKHEKK</sequence>
<accession>A0ACC2U505</accession>
<organism evidence="1 2">
    <name type="scientific">Entomophthora muscae</name>
    <dbReference type="NCBI Taxonomy" id="34485"/>
    <lineage>
        <taxon>Eukaryota</taxon>
        <taxon>Fungi</taxon>
        <taxon>Fungi incertae sedis</taxon>
        <taxon>Zoopagomycota</taxon>
        <taxon>Entomophthoromycotina</taxon>
        <taxon>Entomophthoromycetes</taxon>
        <taxon>Entomophthorales</taxon>
        <taxon>Entomophthoraceae</taxon>
        <taxon>Entomophthora</taxon>
    </lineage>
</organism>
<name>A0ACC2U505_9FUNG</name>
<dbReference type="Proteomes" id="UP001165960">
    <property type="component" value="Unassembled WGS sequence"/>
</dbReference>
<keyword evidence="2" id="KW-1185">Reference proteome</keyword>
<protein>
    <submittedName>
        <fullName evidence="1">Uncharacterized protein</fullName>
    </submittedName>
</protein>
<reference evidence="1" key="1">
    <citation type="submission" date="2022-04" db="EMBL/GenBank/DDBJ databases">
        <title>Genome of the entomopathogenic fungus Entomophthora muscae.</title>
        <authorList>
            <person name="Elya C."/>
            <person name="Lovett B.R."/>
            <person name="Lee E."/>
            <person name="Macias A.M."/>
            <person name="Hajek A.E."/>
            <person name="De Bivort B.L."/>
            <person name="Kasson M.T."/>
            <person name="De Fine Licht H.H."/>
            <person name="Stajich J.E."/>
        </authorList>
    </citation>
    <scope>NUCLEOTIDE SEQUENCE</scope>
    <source>
        <strain evidence="1">Berkeley</strain>
    </source>
</reference>
<comment type="caution">
    <text evidence="1">The sequence shown here is derived from an EMBL/GenBank/DDBJ whole genome shotgun (WGS) entry which is preliminary data.</text>
</comment>
<proteinExistence type="predicted"/>
<dbReference type="EMBL" id="QTSX02001443">
    <property type="protein sequence ID" value="KAJ9082090.1"/>
    <property type="molecule type" value="Genomic_DNA"/>
</dbReference>
<evidence type="ECO:0000313" key="2">
    <source>
        <dbReference type="Proteomes" id="UP001165960"/>
    </source>
</evidence>